<evidence type="ECO:0000256" key="1">
    <source>
        <dbReference type="SAM" id="MobiDB-lite"/>
    </source>
</evidence>
<comment type="caution">
    <text evidence="2">The sequence shown here is derived from an EMBL/GenBank/DDBJ whole genome shotgun (WGS) entry which is preliminary data.</text>
</comment>
<proteinExistence type="predicted"/>
<gene>
    <name evidence="2" type="ORF">HHI36_015830</name>
</gene>
<feature type="region of interest" description="Disordered" evidence="1">
    <location>
        <begin position="68"/>
        <end position="90"/>
    </location>
</feature>
<organism evidence="2 3">
    <name type="scientific">Cryptolaemus montrouzieri</name>
    <dbReference type="NCBI Taxonomy" id="559131"/>
    <lineage>
        <taxon>Eukaryota</taxon>
        <taxon>Metazoa</taxon>
        <taxon>Ecdysozoa</taxon>
        <taxon>Arthropoda</taxon>
        <taxon>Hexapoda</taxon>
        <taxon>Insecta</taxon>
        <taxon>Pterygota</taxon>
        <taxon>Neoptera</taxon>
        <taxon>Endopterygota</taxon>
        <taxon>Coleoptera</taxon>
        <taxon>Polyphaga</taxon>
        <taxon>Cucujiformia</taxon>
        <taxon>Coccinelloidea</taxon>
        <taxon>Coccinellidae</taxon>
        <taxon>Scymninae</taxon>
        <taxon>Scymnini</taxon>
        <taxon>Cryptolaemus</taxon>
    </lineage>
</organism>
<sequence length="90" mass="10518">MAQVNIPEATCELLSSKHPNSYTSFRVCINANNFELAKYVNMWPEGALIKKFFDRVCELSKLNVDKTNTDRPSTHKYSLKRRSRDNYEDK</sequence>
<dbReference type="Proteomes" id="UP001516400">
    <property type="component" value="Unassembled WGS sequence"/>
</dbReference>
<dbReference type="AlphaFoldDB" id="A0ABD2N6S9"/>
<protein>
    <submittedName>
        <fullName evidence="2">Uncharacterized protein</fullName>
    </submittedName>
</protein>
<evidence type="ECO:0000313" key="2">
    <source>
        <dbReference type="EMBL" id="KAL3274442.1"/>
    </source>
</evidence>
<accession>A0ABD2N6S9</accession>
<reference evidence="2 3" key="1">
    <citation type="journal article" date="2021" name="BMC Biol.">
        <title>Horizontally acquired antibacterial genes associated with adaptive radiation of ladybird beetles.</title>
        <authorList>
            <person name="Li H.S."/>
            <person name="Tang X.F."/>
            <person name="Huang Y.H."/>
            <person name="Xu Z.Y."/>
            <person name="Chen M.L."/>
            <person name="Du X.Y."/>
            <person name="Qiu B.Y."/>
            <person name="Chen P.T."/>
            <person name="Zhang W."/>
            <person name="Slipinski A."/>
            <person name="Escalona H.E."/>
            <person name="Waterhouse R.M."/>
            <person name="Zwick A."/>
            <person name="Pang H."/>
        </authorList>
    </citation>
    <scope>NUCLEOTIDE SEQUENCE [LARGE SCALE GENOMIC DNA]</scope>
    <source>
        <strain evidence="2">SYSU2018</strain>
    </source>
</reference>
<evidence type="ECO:0000313" key="3">
    <source>
        <dbReference type="Proteomes" id="UP001516400"/>
    </source>
</evidence>
<dbReference type="EMBL" id="JABFTP020000062">
    <property type="protein sequence ID" value="KAL3274442.1"/>
    <property type="molecule type" value="Genomic_DNA"/>
</dbReference>
<name>A0ABD2N6S9_9CUCU</name>
<keyword evidence="3" id="KW-1185">Reference proteome</keyword>
<feature type="non-terminal residue" evidence="2">
    <location>
        <position position="90"/>
    </location>
</feature>